<keyword evidence="13 16" id="KW-0687">Ribonucleoprotein</keyword>
<dbReference type="InterPro" id="IPR013822">
    <property type="entry name" value="Signal_recog_particl_SRP54_hlx"/>
</dbReference>
<comment type="catalytic activity">
    <reaction evidence="15">
        <text>GTP + H2O = GDP + phosphate + H(+)</text>
        <dbReference type="Rhea" id="RHEA:19669"/>
        <dbReference type="ChEBI" id="CHEBI:15377"/>
        <dbReference type="ChEBI" id="CHEBI:15378"/>
        <dbReference type="ChEBI" id="CHEBI:37565"/>
        <dbReference type="ChEBI" id="CHEBI:43474"/>
        <dbReference type="ChEBI" id="CHEBI:58189"/>
        <dbReference type="EC" id="3.6.5.4"/>
    </reaction>
    <physiologicalReaction direction="left-to-right" evidence="15">
        <dbReference type="Rhea" id="RHEA:19670"/>
    </physiologicalReaction>
</comment>
<dbReference type="CDD" id="cd17875">
    <property type="entry name" value="SRP54_G"/>
    <property type="match status" value="1"/>
</dbReference>
<evidence type="ECO:0000256" key="6">
    <source>
        <dbReference type="ARBA" id="ARBA00022741"/>
    </source>
</evidence>
<dbReference type="InterPro" id="IPR004125">
    <property type="entry name" value="Signal_recog_particle_SRP54_M"/>
</dbReference>
<evidence type="ECO:0000256" key="3">
    <source>
        <dbReference type="ARBA" id="ARBA00004496"/>
    </source>
</evidence>
<protein>
    <recommendedName>
        <fullName evidence="16">Signal recognition particle 54 kDa protein</fullName>
    </recommendedName>
</protein>
<dbReference type="InterPro" id="IPR042101">
    <property type="entry name" value="SRP54_N_sf"/>
</dbReference>
<keyword evidence="8" id="KW-0256">Endoplasmic reticulum</keyword>
<dbReference type="Pfam" id="PF02881">
    <property type="entry name" value="SRP54_N"/>
    <property type="match status" value="1"/>
</dbReference>
<comment type="function">
    <text evidence="14">Component of the signal recognition particle (SRP) complex, a ribonucleoprotein complex that mediates the cotranslational targeting of secretory and membrane proteins to the endoplasmic reticulum (ER). As part of the SRP complex, associates with the SRP receptor (SR) component SRPRA to target secretory proteins to the endoplasmic reticulum membrane. Binds to the signal sequence of presecretory proteins when they emerge from the ribosomes. Displays basal GTPase activity, and stimulates reciprocal GTPase activation of the SR subunit SRPRA. Forms a guanosine 5'-triphosphate (GTP)-dependent complex with the SR subunit SRPRA. SR compaction and GTPase mediated rearrangement of SR drive SRP-mediated cotranslational protein translocation into the ER. Requires the presence of SRP9/SRP14 and/or SRP19 to stably interact with RNA. Plays a role in proliferation and differentiation of granulocytic cells, neutrophils migration capacity and exocrine pancreas development.</text>
</comment>
<comment type="domain">
    <text evidence="16">The M domain binds the 7SL RNA in presence of SRP19 and binds the signal sequence of presecretory proteins.</text>
</comment>
<dbReference type="GO" id="GO:0005525">
    <property type="term" value="F:GTP binding"/>
    <property type="evidence" value="ECO:0007669"/>
    <property type="project" value="UniProtKB-UniRule"/>
</dbReference>
<keyword evidence="11 16" id="KW-0733">Signal recognition particle</keyword>
<dbReference type="EMBL" id="JANEYF010000975">
    <property type="protein sequence ID" value="KAJ8966565.1"/>
    <property type="molecule type" value="Genomic_DNA"/>
</dbReference>
<dbReference type="GO" id="GO:0005829">
    <property type="term" value="C:cytosol"/>
    <property type="evidence" value="ECO:0007669"/>
    <property type="project" value="TreeGrafter"/>
</dbReference>
<dbReference type="InterPro" id="IPR036891">
    <property type="entry name" value="Signal_recog_part_SRP54_M_sf"/>
</dbReference>
<evidence type="ECO:0000256" key="4">
    <source>
        <dbReference type="ARBA" id="ARBA00005450"/>
    </source>
</evidence>
<keyword evidence="9 16" id="KW-0694">RNA-binding</keyword>
<evidence type="ECO:0000259" key="17">
    <source>
        <dbReference type="PROSITE" id="PS00300"/>
    </source>
</evidence>
<evidence type="ECO:0000256" key="12">
    <source>
        <dbReference type="ARBA" id="ARBA00023242"/>
    </source>
</evidence>
<dbReference type="PANTHER" id="PTHR11564">
    <property type="entry name" value="SIGNAL RECOGNITION PARTICLE 54K PROTEIN SRP54"/>
    <property type="match status" value="1"/>
</dbReference>
<evidence type="ECO:0000313" key="19">
    <source>
        <dbReference type="Proteomes" id="UP001162156"/>
    </source>
</evidence>
<name>A0AAV8ZM30_9CUCU</name>
<evidence type="ECO:0000256" key="10">
    <source>
        <dbReference type="ARBA" id="ARBA00023134"/>
    </source>
</evidence>
<dbReference type="NCBIfam" id="TIGR01425">
    <property type="entry name" value="SRP54_euk"/>
    <property type="match status" value="1"/>
</dbReference>
<keyword evidence="12" id="KW-0539">Nucleus</keyword>
<evidence type="ECO:0000256" key="2">
    <source>
        <dbReference type="ARBA" id="ARBA00004324"/>
    </source>
</evidence>
<dbReference type="InterPro" id="IPR000897">
    <property type="entry name" value="SRP54_GTPase_dom"/>
</dbReference>
<sequence>MVLADLGRKITTALQSLSKATIINEEVLNGMLKDICAALLEADVNIRLVKKLRENVRAVIDFDEMAGGLNKRRMIQSAVFKELVKLVDPGVKPYQPIKAKPNVIMFVGLQGSGKTTTCTKLAYHYQKKNWKSCLVCADTFRAGAYDQVKQNCTKARIPFYGSYTEVDPVVIAQDGVDMFKKEGFEIIIVDTSGRHKQEESLFEEMLAVANAVKPDNIIFVMDATIGQACEAQAKAFKEKVDVVKILNFSVAATNSPIIYIGTGEHIDDLEPFKTKPFISKLLGMGDIEGLIDKVNELKLEDNEELLEKIKHGQFTLRDMYEQFQNIMKMGPFSQIMGMIPGFSQDFMSKGSEQESMARLKRLMTIMDSMNDGELDNRDGAKLFTKQNGRIIRVAQGAGVTEREVKELITQYTKFAAVVKKMGGIKGLFKGGDMAKNVNHTQMAKLNQQMAKMMDPRVLHQMGGMAGLQNMMRQLQAGATGGLGGLGNLMSGFGGK</sequence>
<feature type="domain" description="SRP54-type proteins GTP-binding" evidence="17">
    <location>
        <begin position="256"/>
        <end position="269"/>
    </location>
</feature>
<dbReference type="Gene3D" id="3.40.50.300">
    <property type="entry name" value="P-loop containing nucleotide triphosphate hydrolases"/>
    <property type="match status" value="1"/>
</dbReference>
<dbReference type="GO" id="GO:0016607">
    <property type="term" value="C:nuclear speck"/>
    <property type="evidence" value="ECO:0007669"/>
    <property type="project" value="UniProtKB-SubCell"/>
</dbReference>
<dbReference type="GO" id="GO:0008312">
    <property type="term" value="F:7S RNA binding"/>
    <property type="evidence" value="ECO:0007669"/>
    <property type="project" value="UniProtKB-UniRule"/>
</dbReference>
<evidence type="ECO:0000256" key="7">
    <source>
        <dbReference type="ARBA" id="ARBA00022801"/>
    </source>
</evidence>
<evidence type="ECO:0000256" key="16">
    <source>
        <dbReference type="RuleBase" id="RU364034"/>
    </source>
</evidence>
<dbReference type="Proteomes" id="UP001162156">
    <property type="component" value="Unassembled WGS sequence"/>
</dbReference>
<comment type="domain">
    <text evidence="16">The NG domain, also named G domain, is a special guanosine triphosphatase (GTPase) domain, which binds GTP and forms a guanosine 5'-triphosphate (GTP)-dependent complex with a homologous NG domain in the SRP receptor subunit SRPRA. The two NG domains undergo cooperative rearrangements upon their assembly, which culminate in the reciprocal activation of the GTPase activity of one another. SRP receptor compaction upon binding with cargo-loaded SRP and GTPase rearrangement drive SRP-mediated cotranslational protein translocation into the ER.</text>
</comment>
<reference evidence="18" key="1">
    <citation type="journal article" date="2023" name="Insect Mol. Biol.">
        <title>Genome sequencing provides insights into the evolution of gene families encoding plant cell wall-degrading enzymes in longhorned beetles.</title>
        <authorList>
            <person name="Shin N.R."/>
            <person name="Okamura Y."/>
            <person name="Kirsch R."/>
            <person name="Pauchet Y."/>
        </authorList>
    </citation>
    <scope>NUCLEOTIDE SEQUENCE</scope>
    <source>
        <strain evidence="18">RBIC_L_NR</strain>
    </source>
</reference>
<dbReference type="PANTHER" id="PTHR11564:SF5">
    <property type="entry name" value="SIGNAL RECOGNITION PARTICLE SUBUNIT SRP54"/>
    <property type="match status" value="1"/>
</dbReference>
<evidence type="ECO:0000313" key="18">
    <source>
        <dbReference type="EMBL" id="KAJ8966565.1"/>
    </source>
</evidence>
<dbReference type="GO" id="GO:0005783">
    <property type="term" value="C:endoplasmic reticulum"/>
    <property type="evidence" value="ECO:0007669"/>
    <property type="project" value="UniProtKB-SubCell"/>
</dbReference>
<keyword evidence="5 16" id="KW-0963">Cytoplasm</keyword>
<dbReference type="InterPro" id="IPR027417">
    <property type="entry name" value="P-loop_NTPase"/>
</dbReference>
<dbReference type="PROSITE" id="PS00300">
    <property type="entry name" value="SRP54"/>
    <property type="match status" value="1"/>
</dbReference>
<keyword evidence="10 16" id="KW-0342">GTP-binding</keyword>
<gene>
    <name evidence="18" type="ORF">NQ314_003460</name>
</gene>
<evidence type="ECO:0000256" key="8">
    <source>
        <dbReference type="ARBA" id="ARBA00022824"/>
    </source>
</evidence>
<dbReference type="Gene3D" id="1.10.260.30">
    <property type="entry name" value="Signal recognition particle, SRP54 subunit, M-domain"/>
    <property type="match status" value="1"/>
</dbReference>
<dbReference type="InterPro" id="IPR006325">
    <property type="entry name" value="SRP54_euk"/>
</dbReference>
<evidence type="ECO:0000256" key="11">
    <source>
        <dbReference type="ARBA" id="ARBA00023135"/>
    </source>
</evidence>
<dbReference type="SMART" id="SM00962">
    <property type="entry name" value="SRP54"/>
    <property type="match status" value="1"/>
</dbReference>
<dbReference type="FunFam" id="1.20.120.140:FF:000003">
    <property type="entry name" value="Signal recognition particle 54 kDa protein"/>
    <property type="match status" value="1"/>
</dbReference>
<evidence type="ECO:0000256" key="13">
    <source>
        <dbReference type="ARBA" id="ARBA00023274"/>
    </source>
</evidence>
<comment type="caution">
    <text evidence="18">The sequence shown here is derived from an EMBL/GenBank/DDBJ whole genome shotgun (WGS) entry which is preliminary data.</text>
</comment>
<dbReference type="GO" id="GO:0005786">
    <property type="term" value="C:signal recognition particle, endoplasmic reticulum targeting"/>
    <property type="evidence" value="ECO:0007669"/>
    <property type="project" value="UniProtKB-UniRule"/>
</dbReference>
<dbReference type="Pfam" id="PF00448">
    <property type="entry name" value="SRP54"/>
    <property type="match status" value="1"/>
</dbReference>
<keyword evidence="19" id="KW-1185">Reference proteome</keyword>
<organism evidence="18 19">
    <name type="scientific">Rhamnusium bicolor</name>
    <dbReference type="NCBI Taxonomy" id="1586634"/>
    <lineage>
        <taxon>Eukaryota</taxon>
        <taxon>Metazoa</taxon>
        <taxon>Ecdysozoa</taxon>
        <taxon>Arthropoda</taxon>
        <taxon>Hexapoda</taxon>
        <taxon>Insecta</taxon>
        <taxon>Pterygota</taxon>
        <taxon>Neoptera</taxon>
        <taxon>Endopterygota</taxon>
        <taxon>Coleoptera</taxon>
        <taxon>Polyphaga</taxon>
        <taxon>Cucujiformia</taxon>
        <taxon>Chrysomeloidea</taxon>
        <taxon>Cerambycidae</taxon>
        <taxon>Lepturinae</taxon>
        <taxon>Rhagiini</taxon>
        <taxon>Rhamnusium</taxon>
    </lineage>
</organism>
<evidence type="ECO:0000256" key="14">
    <source>
        <dbReference type="ARBA" id="ARBA00045747"/>
    </source>
</evidence>
<keyword evidence="6 16" id="KW-0547">Nucleotide-binding</keyword>
<dbReference type="InterPro" id="IPR022941">
    <property type="entry name" value="SRP54"/>
</dbReference>
<comment type="subcellular location">
    <subcellularLocation>
        <location evidence="3 16">Cytoplasm</location>
    </subcellularLocation>
    <subcellularLocation>
        <location evidence="1">Endoplasmic reticulum</location>
    </subcellularLocation>
    <subcellularLocation>
        <location evidence="2">Nucleus speckle</location>
    </subcellularLocation>
</comment>
<proteinExistence type="inferred from homology"/>
<dbReference type="SMART" id="SM00963">
    <property type="entry name" value="SRP54_N"/>
    <property type="match status" value="1"/>
</dbReference>
<dbReference type="GO" id="GO:0006616">
    <property type="term" value="P:SRP-dependent cotranslational protein targeting to membrane, translocation"/>
    <property type="evidence" value="ECO:0007669"/>
    <property type="project" value="TreeGrafter"/>
</dbReference>
<dbReference type="FunFam" id="1.10.260.30:FF:000002">
    <property type="entry name" value="Signal recognition particle 54 kDa protein"/>
    <property type="match status" value="1"/>
</dbReference>
<dbReference type="SMART" id="SM00382">
    <property type="entry name" value="AAA"/>
    <property type="match status" value="1"/>
</dbReference>
<dbReference type="GO" id="GO:0030942">
    <property type="term" value="F:endoplasmic reticulum signal peptide binding"/>
    <property type="evidence" value="ECO:0007669"/>
    <property type="project" value="TreeGrafter"/>
</dbReference>
<evidence type="ECO:0000256" key="9">
    <source>
        <dbReference type="ARBA" id="ARBA00022884"/>
    </source>
</evidence>
<accession>A0AAV8ZM30</accession>
<dbReference type="SUPFAM" id="SSF52540">
    <property type="entry name" value="P-loop containing nucleoside triphosphate hydrolases"/>
    <property type="match status" value="1"/>
</dbReference>
<dbReference type="FunFam" id="3.40.50.300:FF:000022">
    <property type="entry name" value="Signal recognition particle 54 kDa subunit"/>
    <property type="match status" value="1"/>
</dbReference>
<dbReference type="HAMAP" id="MF_00306">
    <property type="entry name" value="SRP54"/>
    <property type="match status" value="1"/>
</dbReference>
<keyword evidence="7" id="KW-0378">Hydrolase</keyword>
<comment type="similarity">
    <text evidence="4 16">Belongs to the GTP-binding SRP family. SRP54 subfamily.</text>
</comment>
<dbReference type="Pfam" id="PF02978">
    <property type="entry name" value="SRP_SPB"/>
    <property type="match status" value="1"/>
</dbReference>
<evidence type="ECO:0000256" key="1">
    <source>
        <dbReference type="ARBA" id="ARBA00004240"/>
    </source>
</evidence>
<dbReference type="SUPFAM" id="SSF47446">
    <property type="entry name" value="Signal peptide-binding domain"/>
    <property type="match status" value="1"/>
</dbReference>
<dbReference type="Gene3D" id="1.20.120.140">
    <property type="entry name" value="Signal recognition particle SRP54, nucleotide-binding domain"/>
    <property type="match status" value="1"/>
</dbReference>
<evidence type="ECO:0000256" key="15">
    <source>
        <dbReference type="ARBA" id="ARBA00048157"/>
    </source>
</evidence>
<dbReference type="InterPro" id="IPR003593">
    <property type="entry name" value="AAA+_ATPase"/>
</dbReference>
<dbReference type="GO" id="GO:0003924">
    <property type="term" value="F:GTPase activity"/>
    <property type="evidence" value="ECO:0007669"/>
    <property type="project" value="UniProtKB-UniRule"/>
</dbReference>
<dbReference type="AlphaFoldDB" id="A0AAV8ZM30"/>
<evidence type="ECO:0000256" key="5">
    <source>
        <dbReference type="ARBA" id="ARBA00022490"/>
    </source>
</evidence>